<sequence length="196" mass="21189">MNRRQFLNRSGAALAVGGLSFALPTRLMASPGLDPVERPVLLVGNQSRPSRAFDVAFAHSLHLPSSRIRRVAWRDGVTPRTLAEFIQEVAASGLMVAGLVQWGDWEILQSQMPRHVVLHHLRHTQAVSGTQGIRLHSPGVTQEGVVSSSTRVGRKSWAAMSGVSAASAVQRREPPGGWQSESPVSSTPYVSFVLLT</sequence>
<accession>A0ABY0XR85</accession>
<organism evidence="2 3">
    <name type="scientific">Pseudomonas mohnii</name>
    <dbReference type="NCBI Taxonomy" id="395600"/>
    <lineage>
        <taxon>Bacteria</taxon>
        <taxon>Pseudomonadati</taxon>
        <taxon>Pseudomonadota</taxon>
        <taxon>Gammaproteobacteria</taxon>
        <taxon>Pseudomonadales</taxon>
        <taxon>Pseudomonadaceae</taxon>
        <taxon>Pseudomonas</taxon>
    </lineage>
</organism>
<evidence type="ECO:0000313" key="2">
    <source>
        <dbReference type="EMBL" id="SEB95844.1"/>
    </source>
</evidence>
<dbReference type="Proteomes" id="UP000199665">
    <property type="component" value="Unassembled WGS sequence"/>
</dbReference>
<dbReference type="EMBL" id="FNRV01000001">
    <property type="protein sequence ID" value="SEB95844.1"/>
    <property type="molecule type" value="Genomic_DNA"/>
</dbReference>
<protein>
    <recommendedName>
        <fullName evidence="4">Twin-arginine translocation signal domain-containing protein</fullName>
    </recommendedName>
</protein>
<evidence type="ECO:0008006" key="4">
    <source>
        <dbReference type="Google" id="ProtNLM"/>
    </source>
</evidence>
<dbReference type="InterPro" id="IPR006311">
    <property type="entry name" value="TAT_signal"/>
</dbReference>
<name>A0ABY0XR85_9PSED</name>
<gene>
    <name evidence="2" type="ORF">SAMN05216205_1088</name>
</gene>
<proteinExistence type="predicted"/>
<keyword evidence="1" id="KW-0732">Signal</keyword>
<feature type="signal peptide" evidence="1">
    <location>
        <begin position="1"/>
        <end position="29"/>
    </location>
</feature>
<comment type="caution">
    <text evidence="2">The sequence shown here is derived from an EMBL/GenBank/DDBJ whole genome shotgun (WGS) entry which is preliminary data.</text>
</comment>
<dbReference type="PROSITE" id="PS51318">
    <property type="entry name" value="TAT"/>
    <property type="match status" value="1"/>
</dbReference>
<reference evidence="2 3" key="1">
    <citation type="submission" date="2016-10" db="EMBL/GenBank/DDBJ databases">
        <authorList>
            <person name="Varghese N."/>
            <person name="Submissions S."/>
        </authorList>
    </citation>
    <scope>NUCLEOTIDE SEQUENCE [LARGE SCALE GENOMIC DNA]</scope>
    <source>
        <strain evidence="2 3">DSM 18327</strain>
    </source>
</reference>
<evidence type="ECO:0000256" key="1">
    <source>
        <dbReference type="SAM" id="SignalP"/>
    </source>
</evidence>
<feature type="chain" id="PRO_5047310815" description="Twin-arginine translocation signal domain-containing protein" evidence="1">
    <location>
        <begin position="30"/>
        <end position="196"/>
    </location>
</feature>
<evidence type="ECO:0000313" key="3">
    <source>
        <dbReference type="Proteomes" id="UP000199665"/>
    </source>
</evidence>
<keyword evidence="3" id="KW-1185">Reference proteome</keyword>